<feature type="chain" id="PRO_5040730526" evidence="6">
    <location>
        <begin position="20"/>
        <end position="534"/>
    </location>
</feature>
<dbReference type="EMBL" id="JALJEJ010000002">
    <property type="protein sequence ID" value="MCJ8208854.1"/>
    <property type="molecule type" value="Genomic_DNA"/>
</dbReference>
<dbReference type="PANTHER" id="PTHR32060:SF30">
    <property type="entry name" value="CARBOXY-TERMINAL PROCESSING PROTEASE CTPA"/>
    <property type="match status" value="1"/>
</dbReference>
<dbReference type="InterPro" id="IPR041489">
    <property type="entry name" value="PDZ_6"/>
</dbReference>
<dbReference type="GO" id="GO:0030288">
    <property type="term" value="C:outer membrane-bounded periplasmic space"/>
    <property type="evidence" value="ECO:0007669"/>
    <property type="project" value="TreeGrafter"/>
</dbReference>
<keyword evidence="2 5" id="KW-0645">Protease</keyword>
<dbReference type="Gene3D" id="2.30.42.10">
    <property type="match status" value="1"/>
</dbReference>
<dbReference type="Pfam" id="PF22694">
    <property type="entry name" value="CtpB_N-like"/>
    <property type="match status" value="1"/>
</dbReference>
<keyword evidence="9" id="KW-1185">Reference proteome</keyword>
<dbReference type="Pfam" id="PF03572">
    <property type="entry name" value="Peptidase_S41"/>
    <property type="match status" value="1"/>
</dbReference>
<dbReference type="Proteomes" id="UP001139450">
    <property type="component" value="Unassembled WGS sequence"/>
</dbReference>
<dbReference type="PANTHER" id="PTHR32060">
    <property type="entry name" value="TAIL-SPECIFIC PROTEASE"/>
    <property type="match status" value="1"/>
</dbReference>
<dbReference type="GO" id="GO:0006508">
    <property type="term" value="P:proteolysis"/>
    <property type="evidence" value="ECO:0007669"/>
    <property type="project" value="UniProtKB-KW"/>
</dbReference>
<dbReference type="InterPro" id="IPR029045">
    <property type="entry name" value="ClpP/crotonase-like_dom_sf"/>
</dbReference>
<dbReference type="InterPro" id="IPR036034">
    <property type="entry name" value="PDZ_sf"/>
</dbReference>
<name>A0A9X1X0E3_9SPHI</name>
<feature type="domain" description="PDZ" evidence="7">
    <location>
        <begin position="80"/>
        <end position="148"/>
    </location>
</feature>
<dbReference type="CDD" id="cd06782">
    <property type="entry name" value="cpPDZ_CPP-like"/>
    <property type="match status" value="1"/>
</dbReference>
<dbReference type="InterPro" id="IPR055210">
    <property type="entry name" value="CtpA/B_N"/>
</dbReference>
<dbReference type="SMART" id="SM00228">
    <property type="entry name" value="PDZ"/>
    <property type="match status" value="1"/>
</dbReference>
<organism evidence="8 9">
    <name type="scientific">Mucilaginibacter straminoryzae</name>
    <dbReference type="NCBI Taxonomy" id="2932774"/>
    <lineage>
        <taxon>Bacteria</taxon>
        <taxon>Pseudomonadati</taxon>
        <taxon>Bacteroidota</taxon>
        <taxon>Sphingobacteriia</taxon>
        <taxon>Sphingobacteriales</taxon>
        <taxon>Sphingobacteriaceae</taxon>
        <taxon>Mucilaginibacter</taxon>
    </lineage>
</organism>
<accession>A0A9X1X0E3</accession>
<evidence type="ECO:0000256" key="4">
    <source>
        <dbReference type="ARBA" id="ARBA00022825"/>
    </source>
</evidence>
<dbReference type="SUPFAM" id="SSF50156">
    <property type="entry name" value="PDZ domain-like"/>
    <property type="match status" value="1"/>
</dbReference>
<evidence type="ECO:0000256" key="5">
    <source>
        <dbReference type="RuleBase" id="RU004404"/>
    </source>
</evidence>
<dbReference type="NCBIfam" id="TIGR00225">
    <property type="entry name" value="prc"/>
    <property type="match status" value="1"/>
</dbReference>
<dbReference type="CDD" id="cd07560">
    <property type="entry name" value="Peptidase_S41_CPP"/>
    <property type="match status" value="1"/>
</dbReference>
<dbReference type="GO" id="GO:0004175">
    <property type="term" value="F:endopeptidase activity"/>
    <property type="evidence" value="ECO:0007669"/>
    <property type="project" value="TreeGrafter"/>
</dbReference>
<dbReference type="Pfam" id="PF17820">
    <property type="entry name" value="PDZ_6"/>
    <property type="match status" value="1"/>
</dbReference>
<dbReference type="RefSeq" id="WP_245128690.1">
    <property type="nucleotide sequence ID" value="NZ_JALJEJ010000002.1"/>
</dbReference>
<comment type="similarity">
    <text evidence="1 5">Belongs to the peptidase S41A family.</text>
</comment>
<evidence type="ECO:0000256" key="6">
    <source>
        <dbReference type="SAM" id="SignalP"/>
    </source>
</evidence>
<keyword evidence="3 5" id="KW-0378">Hydrolase</keyword>
<dbReference type="SMART" id="SM00245">
    <property type="entry name" value="TSPc"/>
    <property type="match status" value="1"/>
</dbReference>
<protein>
    <submittedName>
        <fullName evidence="8">S41 family peptidase</fullName>
    </submittedName>
</protein>
<evidence type="ECO:0000256" key="2">
    <source>
        <dbReference type="ARBA" id="ARBA00022670"/>
    </source>
</evidence>
<proteinExistence type="inferred from homology"/>
<evidence type="ECO:0000313" key="9">
    <source>
        <dbReference type="Proteomes" id="UP001139450"/>
    </source>
</evidence>
<keyword evidence="4 5" id="KW-0720">Serine protease</keyword>
<dbReference type="Gene3D" id="3.30.750.44">
    <property type="match status" value="1"/>
</dbReference>
<dbReference type="GO" id="GO:0007165">
    <property type="term" value="P:signal transduction"/>
    <property type="evidence" value="ECO:0007669"/>
    <property type="project" value="TreeGrafter"/>
</dbReference>
<evidence type="ECO:0000313" key="8">
    <source>
        <dbReference type="EMBL" id="MCJ8208854.1"/>
    </source>
</evidence>
<evidence type="ECO:0000256" key="3">
    <source>
        <dbReference type="ARBA" id="ARBA00022801"/>
    </source>
</evidence>
<dbReference type="SUPFAM" id="SSF52096">
    <property type="entry name" value="ClpP/crotonase"/>
    <property type="match status" value="1"/>
</dbReference>
<dbReference type="Gene3D" id="3.90.226.10">
    <property type="entry name" value="2-enoyl-CoA Hydratase, Chain A, domain 1"/>
    <property type="match status" value="1"/>
</dbReference>
<evidence type="ECO:0000256" key="1">
    <source>
        <dbReference type="ARBA" id="ARBA00009179"/>
    </source>
</evidence>
<dbReference type="PROSITE" id="PS50106">
    <property type="entry name" value="PDZ"/>
    <property type="match status" value="1"/>
</dbReference>
<sequence length="534" mass="59199">MYKKIIIALSLSVPVLAHAQSLQPQDKLKAAMNAIKKYYVDSLSDKTLVEAAIKGMFTELDPHSKYFSKNEAKAMTSAMRGNFVGVGIEYMMQNDTVYVTQILPDGPAEKAGLLPGDRILKINKENAAGVKKSYMDILNAIRGENKTVVNLEIYRPAAKETMDFAITRGPVIDRSVTAAYMLDDKKTGYIAIRIFSQSTVNEIENALKKLKQEGMQQLILDLQGNGGGYVQAALGVADEFLKRNQLVYYVMTQDKGKDYYYASQSGTSWGGKLAVLVDQNTASASEILSGALQDWDRAVIVGRRTFGKGLTQQPIALPDSSVLELTGGRLYTPAGRSVQKPYKGVDYQADIRNRYTTGELFKESTRQKADSLKFKTLVNKRIVYAGGGITPDKFVPLDSLQDASWLRSVASAGYVNNASWKIADTQRQEIKKQYPDITTYIANYKVPKSTINDIVKSAEKQGFKLGKENKKRILDLLALEIKGQVANQVYVGRENYLRVINTENDSINEALKILDSTPEYNAYLEGKTIASTNK</sequence>
<comment type="caution">
    <text evidence="8">The sequence shown here is derived from an EMBL/GenBank/DDBJ whole genome shotgun (WGS) entry which is preliminary data.</text>
</comment>
<dbReference type="InterPro" id="IPR004447">
    <property type="entry name" value="Peptidase_S41A"/>
</dbReference>
<gene>
    <name evidence="8" type="ORF">MUY27_03985</name>
</gene>
<dbReference type="AlphaFoldDB" id="A0A9X1X0E3"/>
<dbReference type="InterPro" id="IPR001478">
    <property type="entry name" value="PDZ"/>
</dbReference>
<evidence type="ECO:0000259" key="7">
    <source>
        <dbReference type="PROSITE" id="PS50106"/>
    </source>
</evidence>
<reference evidence="8" key="1">
    <citation type="submission" date="2022-04" db="EMBL/GenBank/DDBJ databases">
        <title>Mucilaginibacter sp. RS28 isolated from freshwater.</title>
        <authorList>
            <person name="Ko S.-R."/>
        </authorList>
    </citation>
    <scope>NUCLEOTIDE SEQUENCE</scope>
    <source>
        <strain evidence="8">RS28</strain>
    </source>
</reference>
<feature type="signal peptide" evidence="6">
    <location>
        <begin position="1"/>
        <end position="19"/>
    </location>
</feature>
<keyword evidence="6" id="KW-0732">Signal</keyword>
<dbReference type="GO" id="GO:0008236">
    <property type="term" value="F:serine-type peptidase activity"/>
    <property type="evidence" value="ECO:0007669"/>
    <property type="project" value="UniProtKB-KW"/>
</dbReference>
<dbReference type="InterPro" id="IPR005151">
    <property type="entry name" value="Tail-specific_protease"/>
</dbReference>